<dbReference type="Proteomes" id="UP000000305">
    <property type="component" value="Unassembled WGS sequence"/>
</dbReference>
<dbReference type="AlphaFoldDB" id="E9FT71"/>
<evidence type="ECO:0000313" key="2">
    <source>
        <dbReference type="EMBL" id="EFX89322.1"/>
    </source>
</evidence>
<feature type="region of interest" description="Disordered" evidence="1">
    <location>
        <begin position="171"/>
        <end position="199"/>
    </location>
</feature>
<dbReference type="InParanoid" id="E9FT71"/>
<reference evidence="2 3" key="1">
    <citation type="journal article" date="2011" name="Science">
        <title>The ecoresponsive genome of Daphnia pulex.</title>
        <authorList>
            <person name="Colbourne J.K."/>
            <person name="Pfrender M.E."/>
            <person name="Gilbert D."/>
            <person name="Thomas W.K."/>
            <person name="Tucker A."/>
            <person name="Oakley T.H."/>
            <person name="Tokishita S."/>
            <person name="Aerts A."/>
            <person name="Arnold G.J."/>
            <person name="Basu M.K."/>
            <person name="Bauer D.J."/>
            <person name="Caceres C.E."/>
            <person name="Carmel L."/>
            <person name="Casola C."/>
            <person name="Choi J.H."/>
            <person name="Detter J.C."/>
            <person name="Dong Q."/>
            <person name="Dusheyko S."/>
            <person name="Eads B.D."/>
            <person name="Frohlich T."/>
            <person name="Geiler-Samerotte K.A."/>
            <person name="Gerlach D."/>
            <person name="Hatcher P."/>
            <person name="Jogdeo S."/>
            <person name="Krijgsveld J."/>
            <person name="Kriventseva E.V."/>
            <person name="Kultz D."/>
            <person name="Laforsch C."/>
            <person name="Lindquist E."/>
            <person name="Lopez J."/>
            <person name="Manak J.R."/>
            <person name="Muller J."/>
            <person name="Pangilinan J."/>
            <person name="Patwardhan R.P."/>
            <person name="Pitluck S."/>
            <person name="Pritham E.J."/>
            <person name="Rechtsteiner A."/>
            <person name="Rho M."/>
            <person name="Rogozin I.B."/>
            <person name="Sakarya O."/>
            <person name="Salamov A."/>
            <person name="Schaack S."/>
            <person name="Shapiro H."/>
            <person name="Shiga Y."/>
            <person name="Skalitzky C."/>
            <person name="Smith Z."/>
            <person name="Souvorov A."/>
            <person name="Sung W."/>
            <person name="Tang Z."/>
            <person name="Tsuchiya D."/>
            <person name="Tu H."/>
            <person name="Vos H."/>
            <person name="Wang M."/>
            <person name="Wolf Y.I."/>
            <person name="Yamagata H."/>
            <person name="Yamada T."/>
            <person name="Ye Y."/>
            <person name="Shaw J.R."/>
            <person name="Andrews J."/>
            <person name="Crease T.J."/>
            <person name="Tang H."/>
            <person name="Lucas S.M."/>
            <person name="Robertson H.M."/>
            <person name="Bork P."/>
            <person name="Koonin E.V."/>
            <person name="Zdobnov E.M."/>
            <person name="Grigoriev I.V."/>
            <person name="Lynch M."/>
            <person name="Boore J.L."/>
        </authorList>
    </citation>
    <scope>NUCLEOTIDE SEQUENCE [LARGE SCALE GENOMIC DNA]</scope>
</reference>
<organism evidence="2 3">
    <name type="scientific">Daphnia pulex</name>
    <name type="common">Water flea</name>
    <dbReference type="NCBI Taxonomy" id="6669"/>
    <lineage>
        <taxon>Eukaryota</taxon>
        <taxon>Metazoa</taxon>
        <taxon>Ecdysozoa</taxon>
        <taxon>Arthropoda</taxon>
        <taxon>Crustacea</taxon>
        <taxon>Branchiopoda</taxon>
        <taxon>Diplostraca</taxon>
        <taxon>Cladocera</taxon>
        <taxon>Anomopoda</taxon>
        <taxon>Daphniidae</taxon>
        <taxon>Daphnia</taxon>
    </lineage>
</organism>
<feature type="region of interest" description="Disordered" evidence="1">
    <location>
        <begin position="46"/>
        <end position="99"/>
    </location>
</feature>
<feature type="region of interest" description="Disordered" evidence="1">
    <location>
        <begin position="128"/>
        <end position="157"/>
    </location>
</feature>
<dbReference type="KEGG" id="dpx:DAPPUDRAFT_303161"/>
<evidence type="ECO:0000256" key="1">
    <source>
        <dbReference type="SAM" id="MobiDB-lite"/>
    </source>
</evidence>
<dbReference type="HOGENOM" id="CLU_1273394_0_0_1"/>
<dbReference type="EMBL" id="GL732524">
    <property type="protein sequence ID" value="EFX89322.1"/>
    <property type="molecule type" value="Genomic_DNA"/>
</dbReference>
<sequence length="217" mass="23001">MRGHVQTQTSFSNDSTDSSFAYEPDRLSLRSVLNRMSSLFHTYLGGGGGLSRQSSRRGDTPSPIGSVASAGGQMSRQSSTRHRVGSGSHPPKSRPHSTLLDVFVPGSRRSSIWSLGTMVVSAQVHNECPNGQNHQPQTTSCNRRGSVTSPPDSNGGGITLRYSEVFPTQLSTSSSSTVNGENGGAFLTPPLPATPQQQRSDVIVKLTAASLDSDLNM</sequence>
<proteinExistence type="predicted"/>
<name>E9FT71_DAPPU</name>
<feature type="compositionally biased region" description="Polar residues" evidence="1">
    <location>
        <begin position="171"/>
        <end position="180"/>
    </location>
</feature>
<gene>
    <name evidence="2" type="ORF">DAPPUDRAFT_303161</name>
</gene>
<feature type="compositionally biased region" description="Polar residues" evidence="1">
    <location>
        <begin position="129"/>
        <end position="152"/>
    </location>
</feature>
<accession>E9FT71</accession>
<keyword evidence="3" id="KW-1185">Reference proteome</keyword>
<feature type="region of interest" description="Disordered" evidence="1">
    <location>
        <begin position="1"/>
        <end position="20"/>
    </location>
</feature>
<protein>
    <submittedName>
        <fullName evidence="2">Uncharacterized protein</fullName>
    </submittedName>
</protein>
<evidence type="ECO:0000313" key="3">
    <source>
        <dbReference type="Proteomes" id="UP000000305"/>
    </source>
</evidence>